<dbReference type="GO" id="GO:0005829">
    <property type="term" value="C:cytosol"/>
    <property type="evidence" value="ECO:0007669"/>
    <property type="project" value="TreeGrafter"/>
</dbReference>
<dbReference type="GO" id="GO:0008652">
    <property type="term" value="P:amino acid biosynthetic process"/>
    <property type="evidence" value="ECO:0007669"/>
    <property type="project" value="UniProtKB-KW"/>
</dbReference>
<evidence type="ECO:0000256" key="2">
    <source>
        <dbReference type="ARBA" id="ARBA00022679"/>
    </source>
</evidence>
<dbReference type="OrthoDB" id="8730at2157"/>
<dbReference type="GO" id="GO:0009073">
    <property type="term" value="P:aromatic amino acid family biosynthetic process"/>
    <property type="evidence" value="ECO:0007669"/>
    <property type="project" value="UniProtKB-KW"/>
</dbReference>
<evidence type="ECO:0000256" key="4">
    <source>
        <dbReference type="ARBA" id="ARBA00022777"/>
    </source>
</evidence>
<sequence>MIITLIGMAGVGKSTIGKLLATHLGYSFVDVDDLIMQRIGGPLQDYLDEKGDSAFIKVEEDAILDLDLRDKMVISTGGSAIYSEAAMEILSEKSLIILLDDTFPNIRKRISHPWKRGLVGFREKGIKKLYLERWQLYRKYADIVVDINGMANKKKVVDDIVEKSKELYNSTFDTFSL</sequence>
<dbReference type="Gene3D" id="3.40.50.300">
    <property type="entry name" value="P-loop containing nucleotide triphosphate hydrolases"/>
    <property type="match status" value="1"/>
</dbReference>
<keyword evidence="10" id="KW-1185">Reference proteome</keyword>
<reference evidence="9 11" key="2">
    <citation type="submission" date="2016-10" db="EMBL/GenBank/DDBJ databases">
        <authorList>
            <person name="de Groot N.N."/>
        </authorList>
    </citation>
    <scope>NUCLEOTIDE SEQUENCE [LARGE SCALE GENOMIC DNA]</scope>
    <source>
        <strain evidence="9 11">Z-7982</strain>
    </source>
</reference>
<evidence type="ECO:0000313" key="10">
    <source>
        <dbReference type="Proteomes" id="UP000186879"/>
    </source>
</evidence>
<dbReference type="GO" id="GO:0005524">
    <property type="term" value="F:ATP binding"/>
    <property type="evidence" value="ECO:0007669"/>
    <property type="project" value="UniProtKB-KW"/>
</dbReference>
<dbReference type="SUPFAM" id="SSF52540">
    <property type="entry name" value="P-loop containing nucleoside triphosphate hydrolases"/>
    <property type="match status" value="1"/>
</dbReference>
<evidence type="ECO:0000256" key="3">
    <source>
        <dbReference type="ARBA" id="ARBA00022741"/>
    </source>
</evidence>
<dbReference type="EMBL" id="RJJG01000004">
    <property type="protein sequence ID" value="RNI09127.1"/>
    <property type="molecule type" value="Genomic_DNA"/>
</dbReference>
<dbReference type="KEGG" id="mhaz:BHR79_08650"/>
<keyword evidence="4 8" id="KW-0418">Kinase</keyword>
<dbReference type="InterPro" id="IPR027417">
    <property type="entry name" value="P-loop_NTPase"/>
</dbReference>
<evidence type="ECO:0000313" key="7">
    <source>
        <dbReference type="EMBL" id="APH39540.1"/>
    </source>
</evidence>
<dbReference type="HAMAP" id="MF_00109">
    <property type="entry name" value="Shikimate_kinase"/>
    <property type="match status" value="1"/>
</dbReference>
<proteinExistence type="inferred from homology"/>
<name>A0A1L3Q3W1_9EURY</name>
<dbReference type="GO" id="GO:0004765">
    <property type="term" value="F:shikimate kinase activity"/>
    <property type="evidence" value="ECO:0007669"/>
    <property type="project" value="TreeGrafter"/>
</dbReference>
<keyword evidence="3" id="KW-0547">Nucleotide-binding</keyword>
<protein>
    <submittedName>
        <fullName evidence="8">Shikimate kinase</fullName>
    </submittedName>
</protein>
<gene>
    <name evidence="7" type="ORF">BHR79_08650</name>
    <name evidence="8" type="ORF">EFE40_06625</name>
    <name evidence="9" type="ORF">SAMN04515625_0638</name>
</gene>
<keyword evidence="2" id="KW-0808">Transferase</keyword>
<keyword evidence="5" id="KW-0067">ATP-binding</keyword>
<dbReference type="Proteomes" id="UP000186879">
    <property type="component" value="Chromosome"/>
</dbReference>
<dbReference type="AlphaFoldDB" id="A0A1L3Q3W1"/>
<keyword evidence="1" id="KW-0028">Amino-acid biosynthesis</keyword>
<evidence type="ECO:0000256" key="1">
    <source>
        <dbReference type="ARBA" id="ARBA00022605"/>
    </source>
</evidence>
<accession>A0A1L3Q3W1</accession>
<dbReference type="PANTHER" id="PTHR21087:SF16">
    <property type="entry name" value="SHIKIMATE KINASE 1, CHLOROPLASTIC"/>
    <property type="match status" value="1"/>
</dbReference>
<dbReference type="Proteomes" id="UP000198669">
    <property type="component" value="Unassembled WGS sequence"/>
</dbReference>
<evidence type="ECO:0000313" key="12">
    <source>
        <dbReference type="Proteomes" id="UP000267921"/>
    </source>
</evidence>
<evidence type="ECO:0000256" key="5">
    <source>
        <dbReference type="ARBA" id="ARBA00022840"/>
    </source>
</evidence>
<dbReference type="Pfam" id="PF01202">
    <property type="entry name" value="SKI"/>
    <property type="match status" value="1"/>
</dbReference>
<organism evidence="7 10">
    <name type="scientific">Methanohalophilus halophilus</name>
    <dbReference type="NCBI Taxonomy" id="2177"/>
    <lineage>
        <taxon>Archaea</taxon>
        <taxon>Methanobacteriati</taxon>
        <taxon>Methanobacteriota</taxon>
        <taxon>Stenosarchaea group</taxon>
        <taxon>Methanomicrobia</taxon>
        <taxon>Methanosarcinales</taxon>
        <taxon>Methanosarcinaceae</taxon>
        <taxon>Methanohalophilus</taxon>
    </lineage>
</organism>
<keyword evidence="6" id="KW-0057">Aromatic amino acid biosynthesis</keyword>
<dbReference type="GeneID" id="30583832"/>
<reference evidence="8 12" key="3">
    <citation type="submission" date="2018-10" db="EMBL/GenBank/DDBJ databases">
        <title>Cultivation of a novel Methanohalophilus strain from Kebrit Deep of the Red Sea and a genomic comparison of members of the genus Methanohalophilus.</title>
        <authorList>
            <person name="Guan Y."/>
            <person name="Ngugi D.K."/>
            <person name="Stingl U."/>
        </authorList>
    </citation>
    <scope>NUCLEOTIDE SEQUENCE [LARGE SCALE GENOMIC DNA]</scope>
    <source>
        <strain evidence="8 12">DSM 3094</strain>
    </source>
</reference>
<dbReference type="InterPro" id="IPR031322">
    <property type="entry name" value="Shikimate/glucono_kinase"/>
</dbReference>
<dbReference type="PRINTS" id="PR01100">
    <property type="entry name" value="SHIKIMTKNASE"/>
</dbReference>
<dbReference type="InterPro" id="IPR000623">
    <property type="entry name" value="Shikimate_kinase/TSH1"/>
</dbReference>
<dbReference type="EMBL" id="FNMU01000002">
    <property type="protein sequence ID" value="SDW29992.1"/>
    <property type="molecule type" value="Genomic_DNA"/>
</dbReference>
<evidence type="ECO:0000313" key="11">
    <source>
        <dbReference type="Proteomes" id="UP000198669"/>
    </source>
</evidence>
<dbReference type="EMBL" id="CP017921">
    <property type="protein sequence ID" value="APH39540.1"/>
    <property type="molecule type" value="Genomic_DNA"/>
</dbReference>
<evidence type="ECO:0000313" key="9">
    <source>
        <dbReference type="EMBL" id="SDW29992.1"/>
    </source>
</evidence>
<dbReference type="CDD" id="cd00464">
    <property type="entry name" value="SK"/>
    <property type="match status" value="1"/>
</dbReference>
<dbReference type="PANTHER" id="PTHR21087">
    <property type="entry name" value="SHIKIMATE KINASE"/>
    <property type="match status" value="1"/>
</dbReference>
<evidence type="ECO:0000256" key="6">
    <source>
        <dbReference type="ARBA" id="ARBA00023141"/>
    </source>
</evidence>
<reference evidence="7 10" key="1">
    <citation type="submission" date="2016-10" db="EMBL/GenBank/DDBJ databases">
        <title>Methanohalophilus halophilus.</title>
        <authorList>
            <person name="L'haridon S."/>
        </authorList>
    </citation>
    <scope>NUCLEOTIDE SEQUENCE [LARGE SCALE GENOMIC DNA]</scope>
    <source>
        <strain evidence="7 10">Z-7982</strain>
    </source>
</reference>
<dbReference type="Proteomes" id="UP000267921">
    <property type="component" value="Unassembled WGS sequence"/>
</dbReference>
<evidence type="ECO:0000313" key="8">
    <source>
        <dbReference type="EMBL" id="RNI09127.1"/>
    </source>
</evidence>
<dbReference type="RefSeq" id="WP_072561963.1">
    <property type="nucleotide sequence ID" value="NZ_CP017921.1"/>
</dbReference>
<dbReference type="STRING" id="2177.BHR79_08650"/>